<comment type="caution">
    <text evidence="1">The sequence shown here is derived from an EMBL/GenBank/DDBJ whole genome shotgun (WGS) entry which is preliminary data.</text>
</comment>
<dbReference type="Gene3D" id="1.10.3860.10">
    <property type="entry name" value="Sodium:dicarboxylate symporter"/>
    <property type="match status" value="1"/>
</dbReference>
<dbReference type="SUPFAM" id="SSF118215">
    <property type="entry name" value="Proton glutamate symport protein"/>
    <property type="match status" value="1"/>
</dbReference>
<dbReference type="EMBL" id="JBHEZX010000008">
    <property type="protein sequence ID" value="MFC1411494.1"/>
    <property type="molecule type" value="Genomic_DNA"/>
</dbReference>
<name>A0ABV6VCP2_9ACTN</name>
<keyword evidence="2" id="KW-1185">Reference proteome</keyword>
<dbReference type="InterPro" id="IPR036458">
    <property type="entry name" value="Na:dicarbo_symporter_sf"/>
</dbReference>
<dbReference type="InterPro" id="IPR018107">
    <property type="entry name" value="Na-dicarboxylate_symporter_CS"/>
</dbReference>
<dbReference type="InterPro" id="IPR001991">
    <property type="entry name" value="Na-dicarboxylate_symporter"/>
</dbReference>
<dbReference type="PROSITE" id="PS00714">
    <property type="entry name" value="NA_DICARBOXYL_SYMP_2"/>
    <property type="match status" value="1"/>
</dbReference>
<dbReference type="NCBIfam" id="NF002461">
    <property type="entry name" value="PRK01663.1"/>
    <property type="match status" value="1"/>
</dbReference>
<dbReference type="PANTHER" id="PTHR42865">
    <property type="entry name" value="PROTON/GLUTAMATE-ASPARTATE SYMPORTER"/>
    <property type="match status" value="1"/>
</dbReference>
<organism evidence="1 2">
    <name type="scientific">Streptacidiphilus alkalitolerans</name>
    <dbReference type="NCBI Taxonomy" id="3342712"/>
    <lineage>
        <taxon>Bacteria</taxon>
        <taxon>Bacillati</taxon>
        <taxon>Actinomycetota</taxon>
        <taxon>Actinomycetes</taxon>
        <taxon>Kitasatosporales</taxon>
        <taxon>Streptomycetaceae</taxon>
        <taxon>Streptacidiphilus</taxon>
    </lineage>
</organism>
<protein>
    <submittedName>
        <fullName evidence="1">C4-dicarboxylate transporter DctA</fullName>
    </submittedName>
</protein>
<dbReference type="PRINTS" id="PR00173">
    <property type="entry name" value="EDTRNSPORT"/>
</dbReference>
<evidence type="ECO:0000313" key="1">
    <source>
        <dbReference type="EMBL" id="MFC1411494.1"/>
    </source>
</evidence>
<accession>A0ABV6VCP2</accession>
<evidence type="ECO:0000313" key="2">
    <source>
        <dbReference type="Proteomes" id="UP001592582"/>
    </source>
</evidence>
<dbReference type="Pfam" id="PF00375">
    <property type="entry name" value="SDF"/>
    <property type="match status" value="1"/>
</dbReference>
<gene>
    <name evidence="1" type="primary">dctA</name>
    <name evidence="1" type="ORF">ACEZDG_19700</name>
</gene>
<dbReference type="Proteomes" id="UP001592582">
    <property type="component" value="Unassembled WGS sequence"/>
</dbReference>
<sequence length="442" mass="45419">MSESATTPTPRSAWYRKLYVWVLVGIVAGAAVGAAWPKTGAGLQPLGTVFVSAISMVVTPIIFVTIVGGIAGVADLRKVGRIGIKALVYFEGMTTVALLLGLVAIDVFHPGSGIHADASSLKLTGTAADYAATGQAQGFWSILTEVVPSSAVNAFSSGNDLQVVFFSILFGVAIKLVGEPAAGIAAGVEKLGKVMFAVLRIVMYAAPVGAFGAMAFTVGKYGVHTLTSLGSLIGLTYATSAVFVLFGLGAVCALFRLNILLLLRYIKDELLIVLGTSSSETVLPQLMRKIEKAGVPEDVVGLTVPTGYSFNLDGTCIYLTLAALFIAQATGTHLSLAGQLGILAIMLLMSKGAAGVTGSGFIVLAATLASTGSIPVAGIMLIFGIDRFMSTCRALTNACGNAVGSFVVAAWEGVLDRDTMHRTLSPGTAAPEPVADPALEPV</sequence>
<dbReference type="PANTHER" id="PTHR42865:SF1">
    <property type="entry name" value="AEROBIC C4-DICARBOXYLATE TRANSPORT PROTEIN"/>
    <property type="match status" value="1"/>
</dbReference>
<reference evidence="1 2" key="1">
    <citation type="submission" date="2024-09" db="EMBL/GenBank/DDBJ databases">
        <authorList>
            <person name="Lee S.D."/>
        </authorList>
    </citation>
    <scope>NUCLEOTIDE SEQUENCE [LARGE SCALE GENOMIC DNA]</scope>
    <source>
        <strain evidence="1 2">N1-1</strain>
    </source>
</reference>
<proteinExistence type="predicted"/>